<gene>
    <name evidence="1" type="ORF">VM95_19840</name>
</gene>
<dbReference type="AlphaFoldDB" id="A0A0F2TDW3"/>
<evidence type="ECO:0000313" key="2">
    <source>
        <dbReference type="Proteomes" id="UP000033699"/>
    </source>
</evidence>
<sequence length="76" mass="8048">MAGERPTVPSRTLTAKCPTEACGGDSSTPGIGRLGWTYIRVVGSREPGRWYCSGACATVGVALAELRPADYPEAYR</sequence>
<protein>
    <submittedName>
        <fullName evidence="1">Uncharacterized protein</fullName>
    </submittedName>
</protein>
<name>A0A0F2TDW3_STRR3</name>
<dbReference type="Proteomes" id="UP000033699">
    <property type="component" value="Unassembled WGS sequence"/>
</dbReference>
<comment type="caution">
    <text evidence="1">The sequence shown here is derived from an EMBL/GenBank/DDBJ whole genome shotgun (WGS) entry which is preliminary data.</text>
</comment>
<dbReference type="PATRIC" id="fig|359131.3.peg.4630"/>
<accession>A0A0F2TDW3</accession>
<evidence type="ECO:0000313" key="1">
    <source>
        <dbReference type="EMBL" id="KJS60696.1"/>
    </source>
</evidence>
<dbReference type="EMBL" id="JZKH01000039">
    <property type="protein sequence ID" value="KJS60696.1"/>
    <property type="molecule type" value="Genomic_DNA"/>
</dbReference>
<reference evidence="1 2" key="1">
    <citation type="submission" date="2015-02" db="EMBL/GenBank/DDBJ databases">
        <authorList>
            <person name="Ju K.-S."/>
            <person name="Doroghazi J.R."/>
            <person name="Metcalf W."/>
        </authorList>
    </citation>
    <scope>NUCLEOTIDE SEQUENCE [LARGE SCALE GENOMIC DNA]</scope>
    <source>
        <strain evidence="1 2">ATCC 31215</strain>
    </source>
</reference>
<keyword evidence="2" id="KW-1185">Reference proteome</keyword>
<proteinExistence type="predicted"/>
<organism evidence="1 2">
    <name type="scientific">Streptomyces rubellomurinus (strain ATCC 31215)</name>
    <dbReference type="NCBI Taxonomy" id="359131"/>
    <lineage>
        <taxon>Bacteria</taxon>
        <taxon>Bacillati</taxon>
        <taxon>Actinomycetota</taxon>
        <taxon>Actinomycetes</taxon>
        <taxon>Kitasatosporales</taxon>
        <taxon>Streptomycetaceae</taxon>
        <taxon>Streptomyces</taxon>
    </lineage>
</organism>